<protein>
    <recommendedName>
        <fullName evidence="4">MetA-pathway of phenol degradation</fullName>
    </recommendedName>
</protein>
<evidence type="ECO:0008006" key="4">
    <source>
        <dbReference type="Google" id="ProtNLM"/>
    </source>
</evidence>
<dbReference type="AlphaFoldDB" id="M7P039"/>
<comment type="caution">
    <text evidence="2">The sequence shown here is derived from an EMBL/GenBank/DDBJ whole genome shotgun (WGS) entry which is preliminary data.</text>
</comment>
<feature type="signal peptide" evidence="1">
    <location>
        <begin position="1"/>
        <end position="21"/>
    </location>
</feature>
<accession>M7P039</accession>
<dbReference type="RefSeq" id="WP_009194257.1">
    <property type="nucleotide sequence ID" value="NZ_AODQ01000013.1"/>
</dbReference>
<name>M7P039_9BACT</name>
<evidence type="ECO:0000313" key="2">
    <source>
        <dbReference type="EMBL" id="EMR03984.1"/>
    </source>
</evidence>
<reference evidence="2 3" key="1">
    <citation type="journal article" date="2013" name="Genome Announc.">
        <title>Draft Genome Sequence of Cesiribacter andamanensis Strain AMV16T, Isolated from a Soil Sample from a Mud Volcano in the Andaman Islands, India.</title>
        <authorList>
            <person name="Shivaji S."/>
            <person name="Ara S."/>
            <person name="Begum Z."/>
            <person name="Srinivas T.N."/>
            <person name="Singh A."/>
            <person name="Kumar Pinnaka A."/>
        </authorList>
    </citation>
    <scope>NUCLEOTIDE SEQUENCE [LARGE SCALE GENOMIC DNA]</scope>
    <source>
        <strain evidence="2 3">AMV16</strain>
    </source>
</reference>
<keyword evidence="1" id="KW-0732">Signal</keyword>
<proteinExistence type="predicted"/>
<sequence>MLLTKLLLGGMVLCAPVLAGAEALFTDRIGLAEDAQMTLPRRWSLEAGLNAAWAGTRLGSSSAFGVPSLLLRGALSEGVELRLATEYLMGRQLNRASLDQPVLHSGINYVSLGTKLTLLNERSLIPQTALMGMMGLKEAGPWQEAGREALLSVRLLSDKSFGDKKTLSLNAGLSRAGSGAAWEGDNTLTFGYQATKKMECFAEAWNSWYAGYHQLGANVGLFARPFSLIRLELIGGIGYDGDTPQLILSGGLAIKTQ</sequence>
<organism evidence="2 3">
    <name type="scientific">Cesiribacter andamanensis AMV16</name>
    <dbReference type="NCBI Taxonomy" id="1279009"/>
    <lineage>
        <taxon>Bacteria</taxon>
        <taxon>Pseudomonadati</taxon>
        <taxon>Bacteroidota</taxon>
        <taxon>Cytophagia</taxon>
        <taxon>Cytophagales</taxon>
        <taxon>Cesiribacteraceae</taxon>
        <taxon>Cesiribacter</taxon>
    </lineage>
</organism>
<keyword evidence="3" id="KW-1185">Reference proteome</keyword>
<gene>
    <name evidence="2" type="ORF">ADICEAN_00855</name>
</gene>
<dbReference type="STRING" id="1279009.ADICEAN_00855"/>
<dbReference type="EMBL" id="AODQ01000013">
    <property type="protein sequence ID" value="EMR03984.1"/>
    <property type="molecule type" value="Genomic_DNA"/>
</dbReference>
<evidence type="ECO:0000256" key="1">
    <source>
        <dbReference type="SAM" id="SignalP"/>
    </source>
</evidence>
<feature type="chain" id="PRO_5004082606" description="MetA-pathway of phenol degradation" evidence="1">
    <location>
        <begin position="22"/>
        <end position="257"/>
    </location>
</feature>
<dbReference type="Proteomes" id="UP000011910">
    <property type="component" value="Unassembled WGS sequence"/>
</dbReference>
<evidence type="ECO:0000313" key="3">
    <source>
        <dbReference type="Proteomes" id="UP000011910"/>
    </source>
</evidence>
<dbReference type="OrthoDB" id="9831286at2"/>